<protein>
    <recommendedName>
        <fullName evidence="6">Mutator family transposase</fullName>
    </recommendedName>
</protein>
<dbReference type="GO" id="GO:0003677">
    <property type="term" value="F:DNA binding"/>
    <property type="evidence" value="ECO:0007669"/>
    <property type="project" value="UniProtKB-UniRule"/>
</dbReference>
<dbReference type="PANTHER" id="PTHR33217">
    <property type="entry name" value="TRANSPOSASE FOR INSERTION SEQUENCE ELEMENT IS1081"/>
    <property type="match status" value="1"/>
</dbReference>
<keyword evidence="6" id="KW-0814">Transposable element</keyword>
<keyword evidence="3 6" id="KW-0815">Transposition</keyword>
<comment type="similarity">
    <text evidence="2 6">Belongs to the transposase mutator family.</text>
</comment>
<keyword evidence="4 6" id="KW-0238">DNA-binding</keyword>
<evidence type="ECO:0000256" key="2">
    <source>
        <dbReference type="ARBA" id="ARBA00010961"/>
    </source>
</evidence>
<keyword evidence="5 6" id="KW-0233">DNA recombination</keyword>
<comment type="function">
    <text evidence="1 6">Required for the transposition of the insertion element.</text>
</comment>
<gene>
    <name evidence="7" type="ordered locus">LFML04_0021</name>
</gene>
<reference evidence="7 8" key="1">
    <citation type="journal article" date="2011" name="J. Microbiol.">
        <title>Complete genome of Leptospirillum ferriphilum ML-04 provides insight into its physiology and environmental adaptation.</title>
        <authorList>
            <person name="Mi S."/>
            <person name="Song J."/>
            <person name="Lin J."/>
            <person name="Che Y."/>
            <person name="Zheng H."/>
            <person name="Lin J."/>
        </authorList>
    </citation>
    <scope>NUCLEOTIDE SEQUENCE [LARGE SCALE GENOMIC DNA]</scope>
    <source>
        <strain evidence="7 8">ML-04</strain>
    </source>
</reference>
<dbReference type="HOGENOM" id="CLU_036805_8_2_0"/>
<dbReference type="GO" id="GO:0006313">
    <property type="term" value="P:DNA transposition"/>
    <property type="evidence" value="ECO:0007669"/>
    <property type="project" value="UniProtKB-UniRule"/>
</dbReference>
<dbReference type="InterPro" id="IPR001207">
    <property type="entry name" value="Transposase_mutator"/>
</dbReference>
<accession>J9Z714</accession>
<evidence type="ECO:0000256" key="5">
    <source>
        <dbReference type="ARBA" id="ARBA00023172"/>
    </source>
</evidence>
<dbReference type="PANTHER" id="PTHR33217:SF7">
    <property type="entry name" value="TRANSPOSASE FOR INSERTION SEQUENCE ELEMENT IS1081"/>
    <property type="match status" value="1"/>
</dbReference>
<evidence type="ECO:0000256" key="3">
    <source>
        <dbReference type="ARBA" id="ARBA00022578"/>
    </source>
</evidence>
<dbReference type="STRING" id="1048260.LFML04_0021"/>
<sequence>MAALIATGITSEGQREIPGLTLGDSENEASWDDVLRDLTHRGLSGVDRIVSDVHKRLKIAWKHCQGVRWQRCHVHFLRNIPSHAPASQRGPLAQALYRLFRPEMMEEARPVRNEILRIFGEKAPEAIECPEEGGDETLNMLTFPQGVPHPTSKHPFPGAAQ</sequence>
<dbReference type="Pfam" id="PF00872">
    <property type="entry name" value="Transposase_mut"/>
    <property type="match status" value="1"/>
</dbReference>
<evidence type="ECO:0000313" key="7">
    <source>
        <dbReference type="EMBL" id="AFS52275.1"/>
    </source>
</evidence>
<dbReference type="Proteomes" id="UP000006177">
    <property type="component" value="Chromosome"/>
</dbReference>
<evidence type="ECO:0000313" key="8">
    <source>
        <dbReference type="Proteomes" id="UP000006177"/>
    </source>
</evidence>
<dbReference type="AlphaFoldDB" id="J9Z714"/>
<proteinExistence type="inferred from homology"/>
<dbReference type="EMBL" id="CP002919">
    <property type="protein sequence ID" value="AFS52275.1"/>
    <property type="molecule type" value="Genomic_DNA"/>
</dbReference>
<dbReference type="GO" id="GO:0004803">
    <property type="term" value="F:transposase activity"/>
    <property type="evidence" value="ECO:0007669"/>
    <property type="project" value="UniProtKB-UniRule"/>
</dbReference>
<dbReference type="PATRIC" id="fig|1048260.3.peg.22"/>
<name>J9Z714_LEPFM</name>
<evidence type="ECO:0000256" key="1">
    <source>
        <dbReference type="ARBA" id="ARBA00002190"/>
    </source>
</evidence>
<organism evidence="7 8">
    <name type="scientific">Leptospirillum ferriphilum (strain ML-04)</name>
    <dbReference type="NCBI Taxonomy" id="1048260"/>
    <lineage>
        <taxon>Bacteria</taxon>
        <taxon>Pseudomonadati</taxon>
        <taxon>Nitrospirota</taxon>
        <taxon>Nitrospiria</taxon>
        <taxon>Nitrospirales</taxon>
        <taxon>Nitrospiraceae</taxon>
        <taxon>Leptospirillum</taxon>
    </lineage>
</organism>
<evidence type="ECO:0000256" key="4">
    <source>
        <dbReference type="ARBA" id="ARBA00023125"/>
    </source>
</evidence>
<dbReference type="KEGG" id="lfi:LFML04_0021"/>
<evidence type="ECO:0000256" key="6">
    <source>
        <dbReference type="RuleBase" id="RU365089"/>
    </source>
</evidence>